<feature type="domain" description="PLA2c" evidence="10">
    <location>
        <begin position="103"/>
        <end position="693"/>
    </location>
</feature>
<sequence length="693" mass="77805">MPSSKLSKPVFPLCIGDVFSVSLKHAWNKIPGTTRVWMRILATAFEDHPGLLYEMVFLKFVVVAHCLLLLAQSTESTARCVLQRRDPALTTSPSGNYAPIYDTCPANLFLREPNKLTNGMAQLSQAEHDYITQKAQKSIDPWRKYLQNVKLKDFDIDSFLKQAEKRGGLAGDTLPNFGLSLSGGGGRALCLSGSILEAFDSRNPRADAAKVGGILQLSNYAVGVSGCVNNYSISARAMQVGYWELGWATSNFPPISSISPKWRLSEQNDLWDWNVMKHYRKVYKTVKKKKEAGFETNIFLGPPSFSTFYVRYHIFFYGANLILRTTDPLDPHQGEGVLWSSIGQTPLYKDRQVPYVIAVATSRPGIKEDFTPYSPIYEFSAEEFGVFHPRLNASIPMKYLGSPQNLNGRFSTCVRGYDNAGFIMGLSSNIYSLIDSPSDHKPLFLRVIDKFTDDDNFEGKVPNTFQNLGEISNDESPGFQDNEHDTILMADCGLINESIPIYSLLQPERKIDAIIAVDAVSDLLISEYRWQGNRSHLVTILIRWLNRQYRSQWNSIILFIFEDAAPVVPRETHAKVGRIPNSVNGSFTELGYHRRPTFFGCNDFKGPLIIYLPNYYAVGETNQPTLKTTYTPEEIQVFYENGFAIATQNAGPTKNPGWPACLACALIDRQVLRNSGSRTAECQACFRQYCAKE</sequence>
<gene>
    <name evidence="11" type="ORF">VP01_120g5</name>
</gene>
<evidence type="ECO:0000259" key="10">
    <source>
        <dbReference type="PROSITE" id="PS51210"/>
    </source>
</evidence>
<evidence type="ECO:0000256" key="9">
    <source>
        <dbReference type="RuleBase" id="RU362103"/>
    </source>
</evidence>
<comment type="similarity">
    <text evidence="1 9">Belongs to the lysophospholipase family.</text>
</comment>
<keyword evidence="5 8" id="KW-0442">Lipid degradation</keyword>
<dbReference type="PANTHER" id="PTHR10728">
    <property type="entry name" value="CYTOSOLIC PHOSPHOLIPASE A2"/>
    <property type="match status" value="1"/>
</dbReference>
<dbReference type="GO" id="GO:0005829">
    <property type="term" value="C:cytosol"/>
    <property type="evidence" value="ECO:0007669"/>
    <property type="project" value="TreeGrafter"/>
</dbReference>
<evidence type="ECO:0000313" key="11">
    <source>
        <dbReference type="EMBL" id="KNZ62894.1"/>
    </source>
</evidence>
<dbReference type="GO" id="GO:0004622">
    <property type="term" value="F:phosphatidylcholine lysophospholipase activity"/>
    <property type="evidence" value="ECO:0007669"/>
    <property type="project" value="UniProtKB-EC"/>
</dbReference>
<dbReference type="PROSITE" id="PS51210">
    <property type="entry name" value="PLA2C"/>
    <property type="match status" value="1"/>
</dbReference>
<protein>
    <recommendedName>
        <fullName evidence="2 9">Lysophospholipase</fullName>
        <ecNumber evidence="2 9">3.1.1.5</ecNumber>
    </recommendedName>
</protein>
<dbReference type="EC" id="3.1.1.5" evidence="2 9"/>
<dbReference type="SMART" id="SM00022">
    <property type="entry name" value="PLAc"/>
    <property type="match status" value="1"/>
</dbReference>
<dbReference type="InterPro" id="IPR016035">
    <property type="entry name" value="Acyl_Trfase/lysoPLipase"/>
</dbReference>
<evidence type="ECO:0000313" key="12">
    <source>
        <dbReference type="Proteomes" id="UP000037035"/>
    </source>
</evidence>
<evidence type="ECO:0000256" key="3">
    <source>
        <dbReference type="ARBA" id="ARBA00022729"/>
    </source>
</evidence>
<dbReference type="InterPro" id="IPR002642">
    <property type="entry name" value="LysoPLipase_cat_dom"/>
</dbReference>
<evidence type="ECO:0000256" key="7">
    <source>
        <dbReference type="ARBA" id="ARBA00023180"/>
    </source>
</evidence>
<keyword evidence="6 8" id="KW-0443">Lipid metabolism</keyword>
<accession>A0A0L6VQB7</accession>
<evidence type="ECO:0000256" key="5">
    <source>
        <dbReference type="ARBA" id="ARBA00022963"/>
    </source>
</evidence>
<dbReference type="Proteomes" id="UP000037035">
    <property type="component" value="Unassembled WGS sequence"/>
</dbReference>
<evidence type="ECO:0000256" key="2">
    <source>
        <dbReference type="ARBA" id="ARBA00013274"/>
    </source>
</evidence>
<keyword evidence="12" id="KW-1185">Reference proteome</keyword>
<dbReference type="OrthoDB" id="4084751at2759"/>
<evidence type="ECO:0000256" key="1">
    <source>
        <dbReference type="ARBA" id="ARBA00008780"/>
    </source>
</evidence>
<organism evidence="11 12">
    <name type="scientific">Puccinia sorghi</name>
    <dbReference type="NCBI Taxonomy" id="27349"/>
    <lineage>
        <taxon>Eukaryota</taxon>
        <taxon>Fungi</taxon>
        <taxon>Dikarya</taxon>
        <taxon>Basidiomycota</taxon>
        <taxon>Pucciniomycotina</taxon>
        <taxon>Pucciniomycetes</taxon>
        <taxon>Pucciniales</taxon>
        <taxon>Pucciniaceae</taxon>
        <taxon>Puccinia</taxon>
    </lineage>
</organism>
<name>A0A0L6VQB7_9BASI</name>
<comment type="catalytic activity">
    <reaction evidence="9">
        <text>a 1-acyl-sn-glycero-3-phosphocholine + H2O = sn-glycerol 3-phosphocholine + a fatty acid + H(+)</text>
        <dbReference type="Rhea" id="RHEA:15177"/>
        <dbReference type="ChEBI" id="CHEBI:15377"/>
        <dbReference type="ChEBI" id="CHEBI:15378"/>
        <dbReference type="ChEBI" id="CHEBI:16870"/>
        <dbReference type="ChEBI" id="CHEBI:28868"/>
        <dbReference type="ChEBI" id="CHEBI:58168"/>
        <dbReference type="EC" id="3.1.1.5"/>
    </reaction>
</comment>
<keyword evidence="4 8" id="KW-0378">Hydrolase</keyword>
<reference evidence="11 12" key="1">
    <citation type="submission" date="2015-08" db="EMBL/GenBank/DDBJ databases">
        <title>Next Generation Sequencing and Analysis of the Genome of Puccinia sorghi L Schw, the Causal Agent of Maize Common Rust.</title>
        <authorList>
            <person name="Rochi L."/>
            <person name="Burguener G."/>
            <person name="Darino M."/>
            <person name="Turjanski A."/>
            <person name="Kreff E."/>
            <person name="Dieguez M.J."/>
            <person name="Sacco F."/>
        </authorList>
    </citation>
    <scope>NUCLEOTIDE SEQUENCE [LARGE SCALE GENOMIC DNA]</scope>
    <source>
        <strain evidence="11 12">RO10H11247</strain>
    </source>
</reference>
<evidence type="ECO:0000256" key="6">
    <source>
        <dbReference type="ARBA" id="ARBA00023098"/>
    </source>
</evidence>
<comment type="caution">
    <text evidence="11">The sequence shown here is derived from an EMBL/GenBank/DDBJ whole genome shotgun (WGS) entry which is preliminary data.</text>
</comment>
<dbReference type="SUPFAM" id="SSF52151">
    <property type="entry name" value="FabD/lysophospholipase-like"/>
    <property type="match status" value="1"/>
</dbReference>
<keyword evidence="7" id="KW-0325">Glycoprotein</keyword>
<proteinExistence type="inferred from homology"/>
<evidence type="ECO:0000256" key="8">
    <source>
        <dbReference type="PROSITE-ProRule" id="PRU00555"/>
    </source>
</evidence>
<keyword evidence="3" id="KW-0732">Signal</keyword>
<dbReference type="GO" id="GO:0046475">
    <property type="term" value="P:glycerophospholipid catabolic process"/>
    <property type="evidence" value="ECO:0007669"/>
    <property type="project" value="TreeGrafter"/>
</dbReference>
<dbReference type="AlphaFoldDB" id="A0A0L6VQB7"/>
<dbReference type="Pfam" id="PF01735">
    <property type="entry name" value="PLA2_B"/>
    <property type="match status" value="2"/>
</dbReference>
<dbReference type="STRING" id="27349.A0A0L6VQB7"/>
<evidence type="ECO:0000256" key="4">
    <source>
        <dbReference type="ARBA" id="ARBA00022801"/>
    </source>
</evidence>
<dbReference type="Gene3D" id="3.40.1090.10">
    <property type="entry name" value="Cytosolic phospholipase A2 catalytic domain"/>
    <property type="match status" value="1"/>
</dbReference>
<dbReference type="EMBL" id="LAVV01002333">
    <property type="protein sequence ID" value="KNZ62894.1"/>
    <property type="molecule type" value="Genomic_DNA"/>
</dbReference>
<dbReference type="GO" id="GO:0004623">
    <property type="term" value="F:phospholipase A2 activity"/>
    <property type="evidence" value="ECO:0007669"/>
    <property type="project" value="TreeGrafter"/>
</dbReference>
<dbReference type="PANTHER" id="PTHR10728:SF33">
    <property type="entry name" value="LYSOPHOSPHOLIPASE 1-RELATED"/>
    <property type="match status" value="1"/>
</dbReference>
<dbReference type="VEuPathDB" id="FungiDB:VP01_120g5"/>